<gene>
    <name evidence="1" type="ORF">SAMN05421508_10447</name>
</gene>
<name>A0A286GHA2_9PROT</name>
<keyword evidence="2" id="KW-1185">Reference proteome</keyword>
<dbReference type="Proteomes" id="UP000219621">
    <property type="component" value="Unassembled WGS sequence"/>
</dbReference>
<reference evidence="1 2" key="1">
    <citation type="submission" date="2017-09" db="EMBL/GenBank/DDBJ databases">
        <authorList>
            <person name="Ehlers B."/>
            <person name="Leendertz F.H."/>
        </authorList>
    </citation>
    <scope>NUCLEOTIDE SEQUENCE [LARGE SCALE GENOMIC DNA]</scope>
    <source>
        <strain evidence="1 2">USBA 140</strain>
    </source>
</reference>
<dbReference type="RefSeq" id="WP_097279024.1">
    <property type="nucleotide sequence ID" value="NZ_OCNJ01000004.1"/>
</dbReference>
<dbReference type="AlphaFoldDB" id="A0A286GHA2"/>
<organism evidence="1 2">
    <name type="scientific">Caenispirillum bisanense</name>
    <dbReference type="NCBI Taxonomy" id="414052"/>
    <lineage>
        <taxon>Bacteria</taxon>
        <taxon>Pseudomonadati</taxon>
        <taxon>Pseudomonadota</taxon>
        <taxon>Alphaproteobacteria</taxon>
        <taxon>Rhodospirillales</taxon>
        <taxon>Novispirillaceae</taxon>
        <taxon>Caenispirillum</taxon>
    </lineage>
</organism>
<evidence type="ECO:0000313" key="2">
    <source>
        <dbReference type="Proteomes" id="UP000219621"/>
    </source>
</evidence>
<accession>A0A286GHA2</accession>
<dbReference type="EMBL" id="OCNJ01000004">
    <property type="protein sequence ID" value="SOD94596.1"/>
    <property type="molecule type" value="Genomic_DNA"/>
</dbReference>
<evidence type="ECO:0000313" key="1">
    <source>
        <dbReference type="EMBL" id="SOD94596.1"/>
    </source>
</evidence>
<proteinExistence type="predicted"/>
<protein>
    <submittedName>
        <fullName evidence="1">Uncharacterized protein</fullName>
    </submittedName>
</protein>
<sequence>MTGDPDTEDETLCHDLEACAERVLDDPDAYASEVVDYARRCLDCARQMLIRVRGTETPWS</sequence>